<feature type="region of interest" description="Disordered" evidence="1">
    <location>
        <begin position="1"/>
        <end position="23"/>
    </location>
</feature>
<evidence type="ECO:0000313" key="3">
    <source>
        <dbReference type="Proteomes" id="UP000030686"/>
    </source>
</evidence>
<dbReference type="STRING" id="1365484.W6PPW3"/>
<keyword evidence="3" id="KW-1185">Reference proteome</keyword>
<name>W6PPW3_PENRF</name>
<dbReference type="InterPro" id="IPR029062">
    <property type="entry name" value="Class_I_gatase-like"/>
</dbReference>
<dbReference type="Proteomes" id="UP000030686">
    <property type="component" value="Unassembled WGS sequence"/>
</dbReference>
<dbReference type="OrthoDB" id="543156at2759"/>
<proteinExistence type="predicted"/>
<accession>W6PPW3</accession>
<reference evidence="2" key="1">
    <citation type="journal article" date="2014" name="Nat. Commun.">
        <title>Multiple recent horizontal transfers of a large genomic region in cheese making fungi.</title>
        <authorList>
            <person name="Cheeseman K."/>
            <person name="Ropars J."/>
            <person name="Renault P."/>
            <person name="Dupont J."/>
            <person name="Gouzy J."/>
            <person name="Branca A."/>
            <person name="Abraham A.L."/>
            <person name="Ceppi M."/>
            <person name="Conseiller E."/>
            <person name="Debuchy R."/>
            <person name="Malagnac F."/>
            <person name="Goarin A."/>
            <person name="Silar P."/>
            <person name="Lacoste S."/>
            <person name="Sallet E."/>
            <person name="Bensimon A."/>
            <person name="Giraud T."/>
            <person name="Brygoo Y."/>
        </authorList>
    </citation>
    <scope>NUCLEOTIDE SEQUENCE [LARGE SCALE GENOMIC DNA]</scope>
    <source>
        <strain evidence="2">FM164</strain>
    </source>
</reference>
<dbReference type="EMBL" id="HG792015">
    <property type="protein sequence ID" value="CDM26218.1"/>
    <property type="molecule type" value="Genomic_DNA"/>
</dbReference>
<dbReference type="Gene3D" id="3.40.50.880">
    <property type="match status" value="1"/>
</dbReference>
<sequence length="70" mass="7813">MSSSSDRAPVRDQAEDDAWFPSPYSLSQYTSPKTDFNGANYPNLGLFPISVFTDIIWPLLSAVNYRAPIL</sequence>
<organism evidence="2 3">
    <name type="scientific">Penicillium roqueforti (strain FM164)</name>
    <dbReference type="NCBI Taxonomy" id="1365484"/>
    <lineage>
        <taxon>Eukaryota</taxon>
        <taxon>Fungi</taxon>
        <taxon>Dikarya</taxon>
        <taxon>Ascomycota</taxon>
        <taxon>Pezizomycotina</taxon>
        <taxon>Eurotiomycetes</taxon>
        <taxon>Eurotiomycetidae</taxon>
        <taxon>Eurotiales</taxon>
        <taxon>Aspergillaceae</taxon>
        <taxon>Penicillium</taxon>
    </lineage>
</organism>
<dbReference type="AlphaFoldDB" id="W6PPW3"/>
<protein>
    <submittedName>
        <fullName evidence="2">Genomic scaffold, ProqFM164S01</fullName>
    </submittedName>
</protein>
<evidence type="ECO:0000313" key="2">
    <source>
        <dbReference type="EMBL" id="CDM26218.1"/>
    </source>
</evidence>
<evidence type="ECO:0000256" key="1">
    <source>
        <dbReference type="SAM" id="MobiDB-lite"/>
    </source>
</evidence>
<gene>
    <name evidence="2" type="ORF">PROQFM164_S01g000027</name>
</gene>